<organism evidence="1">
    <name type="scientific">Rhizophora mucronata</name>
    <name type="common">Asiatic mangrove</name>
    <dbReference type="NCBI Taxonomy" id="61149"/>
    <lineage>
        <taxon>Eukaryota</taxon>
        <taxon>Viridiplantae</taxon>
        <taxon>Streptophyta</taxon>
        <taxon>Embryophyta</taxon>
        <taxon>Tracheophyta</taxon>
        <taxon>Spermatophyta</taxon>
        <taxon>Magnoliopsida</taxon>
        <taxon>eudicotyledons</taxon>
        <taxon>Gunneridae</taxon>
        <taxon>Pentapetalae</taxon>
        <taxon>rosids</taxon>
        <taxon>fabids</taxon>
        <taxon>Malpighiales</taxon>
        <taxon>Rhizophoraceae</taxon>
        <taxon>Rhizophora</taxon>
    </lineage>
</organism>
<dbReference type="AlphaFoldDB" id="A0A2P2L2G9"/>
<accession>A0A2P2L2G9</accession>
<proteinExistence type="predicted"/>
<dbReference type="EMBL" id="GGEC01031688">
    <property type="protein sequence ID" value="MBX12172.1"/>
    <property type="molecule type" value="Transcribed_RNA"/>
</dbReference>
<protein>
    <submittedName>
        <fullName evidence="1">Uncharacterized protein</fullName>
    </submittedName>
</protein>
<name>A0A2P2L2G9_RHIMU</name>
<reference evidence="1" key="1">
    <citation type="submission" date="2018-02" db="EMBL/GenBank/DDBJ databases">
        <title>Rhizophora mucronata_Transcriptome.</title>
        <authorList>
            <person name="Meera S.P."/>
            <person name="Sreeshan A."/>
            <person name="Augustine A."/>
        </authorList>
    </citation>
    <scope>NUCLEOTIDE SEQUENCE</scope>
    <source>
        <tissue evidence="1">Leaf</tissue>
    </source>
</reference>
<sequence>MCDSVENVQSSYLGFVLFGGVA</sequence>
<evidence type="ECO:0000313" key="1">
    <source>
        <dbReference type="EMBL" id="MBX12172.1"/>
    </source>
</evidence>